<feature type="domain" description="Major facilitator superfamily (MFS) profile" evidence="9">
    <location>
        <begin position="87"/>
        <end position="492"/>
    </location>
</feature>
<keyword evidence="4 8" id="KW-0812">Transmembrane</keyword>
<dbReference type="AlphaFoldDB" id="A0AAN9V8F8"/>
<feature type="compositionally biased region" description="Polar residues" evidence="7">
    <location>
        <begin position="1"/>
        <end position="11"/>
    </location>
</feature>
<evidence type="ECO:0000256" key="4">
    <source>
        <dbReference type="ARBA" id="ARBA00022692"/>
    </source>
</evidence>
<dbReference type="InterPro" id="IPR050327">
    <property type="entry name" value="Proton-linked_MCT"/>
</dbReference>
<feature type="transmembrane region" description="Helical" evidence="8">
    <location>
        <begin position="359"/>
        <end position="378"/>
    </location>
</feature>
<feature type="transmembrane region" description="Helical" evidence="8">
    <location>
        <begin position="247"/>
        <end position="271"/>
    </location>
</feature>
<dbReference type="SUPFAM" id="SSF103473">
    <property type="entry name" value="MFS general substrate transporter"/>
    <property type="match status" value="1"/>
</dbReference>
<organism evidence="10 11">
    <name type="scientific">Diatrype stigma</name>
    <dbReference type="NCBI Taxonomy" id="117547"/>
    <lineage>
        <taxon>Eukaryota</taxon>
        <taxon>Fungi</taxon>
        <taxon>Dikarya</taxon>
        <taxon>Ascomycota</taxon>
        <taxon>Pezizomycotina</taxon>
        <taxon>Sordariomycetes</taxon>
        <taxon>Xylariomycetidae</taxon>
        <taxon>Xylariales</taxon>
        <taxon>Diatrypaceae</taxon>
        <taxon>Diatrype</taxon>
    </lineage>
</organism>
<feature type="compositionally biased region" description="Polar residues" evidence="7">
    <location>
        <begin position="25"/>
        <end position="45"/>
    </location>
</feature>
<dbReference type="PANTHER" id="PTHR11360">
    <property type="entry name" value="MONOCARBOXYLATE TRANSPORTER"/>
    <property type="match status" value="1"/>
</dbReference>
<dbReference type="Pfam" id="PF07690">
    <property type="entry name" value="MFS_1"/>
    <property type="match status" value="1"/>
</dbReference>
<evidence type="ECO:0000256" key="5">
    <source>
        <dbReference type="ARBA" id="ARBA00022989"/>
    </source>
</evidence>
<feature type="transmembrane region" description="Helical" evidence="8">
    <location>
        <begin position="292"/>
        <end position="316"/>
    </location>
</feature>
<sequence length="492" mass="52083">MPVSDAESSITMRDELRYDADTNGEKNVSSTTTDNSPSATYNELSQQQQQQRDPENDMEKGEVAPQQQPAGSAPGSNPSGAPDGGVAAWLVVLGGWCALFCTFGLVNCVGTFVEYYSTGPLASYDTSTITWITSLQVAVMTGGNAIFGRLFDMYGGRWLLICGTVVYVFGLMMTSLSSQYYQFILTQGIVGSLGSSAAFNAAMTSVISWFHERRALALGVMVSGSSLGGVILPIMMDHLIPRVGFPWTIRIVAFVFLGLLGVACVTVRARLPPAAVRRPLAASDYYAPLTEPAFALTVAGGFFFFFGMFLPFNYIVVMSQETGVSANLVPYLLPILNAMSIPGRILPGFVGDKVGRYNMMVVISALSGILTLVLWIPGSSSTGAIIAYGALFGFTSGGYISMAPALIAQISPLSEIGTRIGITYVINAVAALVGSPIGGALVSRARGSGVDFATGGNPYLGLQLFCGIVMCVGTGFFFLARYVQVGFKIVKV</sequence>
<protein>
    <recommendedName>
        <fullName evidence="9">Major facilitator superfamily (MFS) profile domain-containing protein</fullName>
    </recommendedName>
</protein>
<feature type="transmembrane region" description="Helical" evidence="8">
    <location>
        <begin position="183"/>
        <end position="203"/>
    </location>
</feature>
<keyword evidence="6 8" id="KW-0472">Membrane</keyword>
<dbReference type="CDD" id="cd17352">
    <property type="entry name" value="MFS_MCT_SLC16"/>
    <property type="match status" value="1"/>
</dbReference>
<dbReference type="PANTHER" id="PTHR11360:SF224">
    <property type="entry name" value="MAJOR FACILITATOR SUPERFAMILY (MFS) PROFILE DOMAIN-CONTAINING PROTEIN-RELATED"/>
    <property type="match status" value="1"/>
</dbReference>
<feature type="compositionally biased region" description="Polar residues" evidence="7">
    <location>
        <begin position="65"/>
        <end position="79"/>
    </location>
</feature>
<feature type="transmembrane region" description="Helical" evidence="8">
    <location>
        <begin position="128"/>
        <end position="151"/>
    </location>
</feature>
<feature type="transmembrane region" description="Helical" evidence="8">
    <location>
        <begin position="215"/>
        <end position="235"/>
    </location>
</feature>
<keyword evidence="11" id="KW-1185">Reference proteome</keyword>
<comment type="caution">
    <text evidence="10">The sequence shown here is derived from an EMBL/GenBank/DDBJ whole genome shotgun (WGS) entry which is preliminary data.</text>
</comment>
<dbReference type="Gene3D" id="1.20.1250.20">
    <property type="entry name" value="MFS general substrate transporter like domains"/>
    <property type="match status" value="2"/>
</dbReference>
<keyword evidence="3" id="KW-0813">Transport</keyword>
<evidence type="ECO:0000256" key="1">
    <source>
        <dbReference type="ARBA" id="ARBA00004141"/>
    </source>
</evidence>
<feature type="transmembrane region" description="Helical" evidence="8">
    <location>
        <begin position="462"/>
        <end position="483"/>
    </location>
</feature>
<gene>
    <name evidence="10" type="ORF">SLS62_002666</name>
</gene>
<dbReference type="InterPro" id="IPR020846">
    <property type="entry name" value="MFS_dom"/>
</dbReference>
<proteinExistence type="inferred from homology"/>
<feature type="transmembrane region" description="Helical" evidence="8">
    <location>
        <begin position="86"/>
        <end position="116"/>
    </location>
</feature>
<accession>A0AAN9V8F8</accession>
<comment type="similarity">
    <text evidence="2">Belongs to the major facilitator superfamily. Monocarboxylate porter (TC 2.A.1.13) family.</text>
</comment>
<evidence type="ECO:0000256" key="3">
    <source>
        <dbReference type="ARBA" id="ARBA00022448"/>
    </source>
</evidence>
<dbReference type="Proteomes" id="UP001320420">
    <property type="component" value="Unassembled WGS sequence"/>
</dbReference>
<dbReference type="GO" id="GO:0016020">
    <property type="term" value="C:membrane"/>
    <property type="evidence" value="ECO:0007669"/>
    <property type="project" value="UniProtKB-SubCell"/>
</dbReference>
<evidence type="ECO:0000256" key="7">
    <source>
        <dbReference type="SAM" id="MobiDB-lite"/>
    </source>
</evidence>
<evidence type="ECO:0000256" key="6">
    <source>
        <dbReference type="ARBA" id="ARBA00023136"/>
    </source>
</evidence>
<evidence type="ECO:0000313" key="11">
    <source>
        <dbReference type="Proteomes" id="UP001320420"/>
    </source>
</evidence>
<dbReference type="GO" id="GO:0022857">
    <property type="term" value="F:transmembrane transporter activity"/>
    <property type="evidence" value="ECO:0007669"/>
    <property type="project" value="InterPro"/>
</dbReference>
<feature type="region of interest" description="Disordered" evidence="7">
    <location>
        <begin position="1"/>
        <end position="80"/>
    </location>
</feature>
<dbReference type="PROSITE" id="PS50850">
    <property type="entry name" value="MFS"/>
    <property type="match status" value="1"/>
</dbReference>
<feature type="compositionally biased region" description="Basic and acidic residues" evidence="7">
    <location>
        <begin position="52"/>
        <end position="62"/>
    </location>
</feature>
<comment type="subcellular location">
    <subcellularLocation>
        <location evidence="1">Membrane</location>
        <topology evidence="1">Multi-pass membrane protein</topology>
    </subcellularLocation>
</comment>
<evidence type="ECO:0000313" key="10">
    <source>
        <dbReference type="EMBL" id="KAK7755438.1"/>
    </source>
</evidence>
<reference evidence="10 11" key="1">
    <citation type="submission" date="2024-02" db="EMBL/GenBank/DDBJ databases">
        <title>De novo assembly and annotation of 12 fungi associated with fruit tree decline syndrome in Ontario, Canada.</title>
        <authorList>
            <person name="Sulman M."/>
            <person name="Ellouze W."/>
            <person name="Ilyukhin E."/>
        </authorList>
    </citation>
    <scope>NUCLEOTIDE SEQUENCE [LARGE SCALE GENOMIC DNA]</scope>
    <source>
        <strain evidence="10 11">M11/M66-122</strain>
    </source>
</reference>
<feature type="transmembrane region" description="Helical" evidence="8">
    <location>
        <begin position="328"/>
        <end position="347"/>
    </location>
</feature>
<evidence type="ECO:0000256" key="2">
    <source>
        <dbReference type="ARBA" id="ARBA00006727"/>
    </source>
</evidence>
<name>A0AAN9V8F8_9PEZI</name>
<dbReference type="InterPro" id="IPR011701">
    <property type="entry name" value="MFS"/>
</dbReference>
<feature type="transmembrane region" description="Helical" evidence="8">
    <location>
        <begin position="158"/>
        <end position="177"/>
    </location>
</feature>
<feature type="transmembrane region" description="Helical" evidence="8">
    <location>
        <begin position="384"/>
        <end position="408"/>
    </location>
</feature>
<feature type="compositionally biased region" description="Basic and acidic residues" evidence="7">
    <location>
        <begin position="12"/>
        <end position="24"/>
    </location>
</feature>
<evidence type="ECO:0000259" key="9">
    <source>
        <dbReference type="PROSITE" id="PS50850"/>
    </source>
</evidence>
<dbReference type="EMBL" id="JAKJXP020000013">
    <property type="protein sequence ID" value="KAK7755438.1"/>
    <property type="molecule type" value="Genomic_DNA"/>
</dbReference>
<feature type="transmembrane region" description="Helical" evidence="8">
    <location>
        <begin position="420"/>
        <end position="442"/>
    </location>
</feature>
<dbReference type="InterPro" id="IPR036259">
    <property type="entry name" value="MFS_trans_sf"/>
</dbReference>
<keyword evidence="5 8" id="KW-1133">Transmembrane helix</keyword>
<evidence type="ECO:0000256" key="8">
    <source>
        <dbReference type="SAM" id="Phobius"/>
    </source>
</evidence>